<evidence type="ECO:0000259" key="3">
    <source>
        <dbReference type="Pfam" id="PF13193"/>
    </source>
</evidence>
<protein>
    <submittedName>
        <fullName evidence="4">AMP-dependent synthetase</fullName>
    </submittedName>
</protein>
<gene>
    <name evidence="4" type="ORF">CGZ94_05860</name>
</gene>
<name>A0A255GJR3_9ACTN</name>
<dbReference type="AlphaFoldDB" id="A0A255GJR3"/>
<dbReference type="InterPro" id="IPR045851">
    <property type="entry name" value="AMP-bd_C_sf"/>
</dbReference>
<dbReference type="SUPFAM" id="SSF56801">
    <property type="entry name" value="Acetyl-CoA synthetase-like"/>
    <property type="match status" value="1"/>
</dbReference>
<dbReference type="OrthoDB" id="9803968at2"/>
<dbReference type="Pfam" id="PF13193">
    <property type="entry name" value="AMP-binding_C"/>
    <property type="match status" value="1"/>
</dbReference>
<dbReference type="InterPro" id="IPR025110">
    <property type="entry name" value="AMP-bd_C"/>
</dbReference>
<evidence type="ECO:0000313" key="4">
    <source>
        <dbReference type="EMBL" id="OYO16057.1"/>
    </source>
</evidence>
<dbReference type="InterPro" id="IPR042099">
    <property type="entry name" value="ANL_N_sf"/>
</dbReference>
<comment type="caution">
    <text evidence="4">The sequence shown here is derived from an EMBL/GenBank/DDBJ whole genome shotgun (WGS) entry which is preliminary data.</text>
</comment>
<evidence type="ECO:0000259" key="2">
    <source>
        <dbReference type="Pfam" id="PF00501"/>
    </source>
</evidence>
<accession>A0A255GJR3</accession>
<dbReference type="InterPro" id="IPR000873">
    <property type="entry name" value="AMP-dep_synth/lig_dom"/>
</dbReference>
<dbReference type="PANTHER" id="PTHR43201">
    <property type="entry name" value="ACYL-COA SYNTHETASE"/>
    <property type="match status" value="1"/>
</dbReference>
<dbReference type="GO" id="GO:0006631">
    <property type="term" value="P:fatty acid metabolic process"/>
    <property type="evidence" value="ECO:0007669"/>
    <property type="project" value="TreeGrafter"/>
</dbReference>
<comment type="similarity">
    <text evidence="1">Belongs to the ATP-dependent AMP-binding enzyme family.</text>
</comment>
<dbReference type="Gene3D" id="3.30.300.30">
    <property type="match status" value="1"/>
</dbReference>
<proteinExistence type="inferred from homology"/>
<dbReference type="PANTHER" id="PTHR43201:SF8">
    <property type="entry name" value="ACYL-COA SYNTHETASE FAMILY MEMBER 3"/>
    <property type="match status" value="1"/>
</dbReference>
<evidence type="ECO:0000313" key="5">
    <source>
        <dbReference type="Proteomes" id="UP000215896"/>
    </source>
</evidence>
<dbReference type="Pfam" id="PF00501">
    <property type="entry name" value="AMP-binding"/>
    <property type="match status" value="1"/>
</dbReference>
<reference evidence="4 5" key="1">
    <citation type="submission" date="2017-07" db="EMBL/GenBank/DDBJ databases">
        <title>Draft whole genome sequences of clinical Proprionibacteriaceae strains.</title>
        <authorList>
            <person name="Bernier A.-M."/>
            <person name="Bernard K."/>
            <person name="Domingo M.-C."/>
        </authorList>
    </citation>
    <scope>NUCLEOTIDE SEQUENCE [LARGE SCALE GENOMIC DNA]</scope>
    <source>
        <strain evidence="4 5">NML 030167</strain>
    </source>
</reference>
<sequence>MAEPPSPQTLSDLVRRHAAERPGEIAVVEVGAHGRREVSWAELEQLVADSAAALDALGAWGGRRVLITASHTIDFVAAWFGALRSGCIAVPINPQLPLAEWRRAAAHSDAALALLDPPPGVPELTEADLPGVRLARLADFRQHAAGAQPPPLADPEHIAAIIYTAGTSADPKGAMLSHRALLAHCEHNAAQGATGPESVVLSALPLFHVYGLNAVLGAAIFTGARTVLVDGLPDDLVQILDAERISVLPLTPSALYRLSQAQGLTAAAGWLKLVTSGAAPLPAVLADHWQQLTGIRLDQGYGLTEAAPGVANTIGVEPRGPGHVGRAMPGVELRIGDPAEPAGAGPEEPGEIFIRGANLFSGYWPEGADAPDADGWFGTGDVGYLDGEDLFLVDRARDLVIVSGFNVFPVEVEEVLTEHPSVTDAAVIGQPDERTGERVVAFLVGERISTADVLAYAAERLARYKLPTEVLVLKKLPRSTTGKIRKGQLRDLLDATEEEER</sequence>
<keyword evidence="5" id="KW-1185">Reference proteome</keyword>
<evidence type="ECO:0000256" key="1">
    <source>
        <dbReference type="ARBA" id="ARBA00006432"/>
    </source>
</evidence>
<dbReference type="GO" id="GO:0031956">
    <property type="term" value="F:medium-chain fatty acid-CoA ligase activity"/>
    <property type="evidence" value="ECO:0007669"/>
    <property type="project" value="TreeGrafter"/>
</dbReference>
<dbReference type="RefSeq" id="WP_094405078.1">
    <property type="nucleotide sequence ID" value="NZ_NMVL01000001.1"/>
</dbReference>
<feature type="domain" description="AMP-binding enzyme C-terminal" evidence="3">
    <location>
        <begin position="411"/>
        <end position="483"/>
    </location>
</feature>
<dbReference type="Gene3D" id="3.40.50.12780">
    <property type="entry name" value="N-terminal domain of ligase-like"/>
    <property type="match status" value="1"/>
</dbReference>
<dbReference type="Proteomes" id="UP000215896">
    <property type="component" value="Unassembled WGS sequence"/>
</dbReference>
<dbReference type="EMBL" id="NMVO01000006">
    <property type="protein sequence ID" value="OYO16057.1"/>
    <property type="molecule type" value="Genomic_DNA"/>
</dbReference>
<feature type="domain" description="AMP-dependent synthetase/ligase" evidence="2">
    <location>
        <begin position="15"/>
        <end position="364"/>
    </location>
</feature>
<organism evidence="4 5">
    <name type="scientific">Enemella evansiae</name>
    <dbReference type="NCBI Taxonomy" id="2016499"/>
    <lineage>
        <taxon>Bacteria</taxon>
        <taxon>Bacillati</taxon>
        <taxon>Actinomycetota</taxon>
        <taxon>Actinomycetes</taxon>
        <taxon>Propionibacteriales</taxon>
        <taxon>Propionibacteriaceae</taxon>
        <taxon>Enemella</taxon>
    </lineage>
</organism>